<evidence type="ECO:0000313" key="3">
    <source>
        <dbReference type="EMBL" id="WXA90689.1"/>
    </source>
</evidence>
<reference evidence="3 4" key="1">
    <citation type="submission" date="2021-12" db="EMBL/GenBank/DDBJ databases">
        <title>Discovery of the Pendulisporaceae a myxobacterial family with distinct sporulation behavior and unique specialized metabolism.</title>
        <authorList>
            <person name="Garcia R."/>
            <person name="Popoff A."/>
            <person name="Bader C.D."/>
            <person name="Loehr J."/>
            <person name="Walesch S."/>
            <person name="Walt C."/>
            <person name="Boldt J."/>
            <person name="Bunk B."/>
            <person name="Haeckl F.J.F.P.J."/>
            <person name="Gunesch A.P."/>
            <person name="Birkelbach J."/>
            <person name="Nuebel U."/>
            <person name="Pietschmann T."/>
            <person name="Bach T."/>
            <person name="Mueller R."/>
        </authorList>
    </citation>
    <scope>NUCLEOTIDE SEQUENCE [LARGE SCALE GENOMIC DNA]</scope>
    <source>
        <strain evidence="3 4">MSr12523</strain>
    </source>
</reference>
<comment type="similarity">
    <text evidence="1">Belongs to the Bcl-2 family.</text>
</comment>
<dbReference type="SUPFAM" id="SSF53756">
    <property type="entry name" value="UDP-Glycosyltransferase/glycogen phosphorylase"/>
    <property type="match status" value="1"/>
</dbReference>
<dbReference type="EC" id="2.3.1.-" evidence="3"/>
<dbReference type="Pfam" id="PF13480">
    <property type="entry name" value="Acetyltransf_6"/>
    <property type="match status" value="1"/>
</dbReference>
<dbReference type="EMBL" id="CP089982">
    <property type="protein sequence ID" value="WXA90689.1"/>
    <property type="molecule type" value="Genomic_DNA"/>
</dbReference>
<keyword evidence="4" id="KW-1185">Reference proteome</keyword>
<proteinExistence type="inferred from homology"/>
<evidence type="ECO:0000256" key="1">
    <source>
        <dbReference type="ARBA" id="ARBA00009458"/>
    </source>
</evidence>
<dbReference type="PANTHER" id="PTHR45947:SF13">
    <property type="entry name" value="TRANSFERASE"/>
    <property type="match status" value="1"/>
</dbReference>
<name>A0ABZ2JW48_9BACT</name>
<dbReference type="Gene3D" id="3.40.50.2000">
    <property type="entry name" value="Glycogen Phosphorylase B"/>
    <property type="match status" value="2"/>
</dbReference>
<dbReference type="InterPro" id="IPR038740">
    <property type="entry name" value="BioF2-like_GNAT_dom"/>
</dbReference>
<dbReference type="GO" id="GO:0016746">
    <property type="term" value="F:acyltransferase activity"/>
    <property type="evidence" value="ECO:0007669"/>
    <property type="project" value="UniProtKB-KW"/>
</dbReference>
<keyword evidence="3" id="KW-0012">Acyltransferase</keyword>
<keyword evidence="3" id="KW-0808">Transferase</keyword>
<dbReference type="InterPro" id="IPR050194">
    <property type="entry name" value="Glycosyltransferase_grp1"/>
</dbReference>
<evidence type="ECO:0000259" key="2">
    <source>
        <dbReference type="Pfam" id="PF13480"/>
    </source>
</evidence>
<organism evidence="3 4">
    <name type="scientific">Pendulispora brunnea</name>
    <dbReference type="NCBI Taxonomy" id="2905690"/>
    <lineage>
        <taxon>Bacteria</taxon>
        <taxon>Pseudomonadati</taxon>
        <taxon>Myxococcota</taxon>
        <taxon>Myxococcia</taxon>
        <taxon>Myxococcales</taxon>
        <taxon>Sorangiineae</taxon>
        <taxon>Pendulisporaceae</taxon>
        <taxon>Pendulispora</taxon>
    </lineage>
</organism>
<dbReference type="PANTHER" id="PTHR45947">
    <property type="entry name" value="SULFOQUINOVOSYL TRANSFERASE SQD2"/>
    <property type="match status" value="1"/>
</dbReference>
<dbReference type="SUPFAM" id="SSF55729">
    <property type="entry name" value="Acyl-CoA N-acyltransferases (Nat)"/>
    <property type="match status" value="1"/>
</dbReference>
<dbReference type="PROSITE" id="PS01258">
    <property type="entry name" value="BH2"/>
    <property type="match status" value="1"/>
</dbReference>
<dbReference type="InterPro" id="IPR016181">
    <property type="entry name" value="Acyl_CoA_acyltransferase"/>
</dbReference>
<dbReference type="Proteomes" id="UP001379533">
    <property type="component" value="Chromosome"/>
</dbReference>
<gene>
    <name evidence="3" type="ORF">LZC95_30080</name>
</gene>
<protein>
    <submittedName>
        <fullName evidence="3">GNAT family N-acetyltransferase</fullName>
        <ecNumber evidence="3">2.3.1.-</ecNumber>
    </submittedName>
</protein>
<feature type="domain" description="BioF2-like acetyltransferase" evidence="2">
    <location>
        <begin position="519"/>
        <end position="659"/>
    </location>
</feature>
<dbReference type="InterPro" id="IPR020726">
    <property type="entry name" value="Bcl2_BH2_motif_CS"/>
</dbReference>
<sequence length="686" mass="75621">MLTVLNVAYPFVPVTPDAVGGAEQILSAVQKAAKHAGHRSLVLGCEGSEADGQLFTVPRADGPFTPARLAEVERRYRAEIERIVEEAAVDVVHMHGVDFHAYLPDAPTPVLATLHLPPEWYPPQIFTEKRPHTYFNCVSHSQRQRCPSSEVLLEDVPNGVDLSRFHPSHEDGGYALVLGRICPEKGTHVALDAAHRADVPLLVAGEVFPFPEHLRYFEKEVRPRLDARRRFIGPVGRRGKRRLLARASCVIVPSVVPETSSLVSMEALASGTPVIAFPNGALPEIVAHGRTGFLVRDFTEMVDAIRKARTLTSEDCRATAERFALDTMCGRYLSIYERIARRAPARIRGSRAVTTIEIDDVARLHALETEWDDLWARSPEATVFQRPQWLLPWCTHLLQGRLRVVAIRRGARLIGTAPFFVWNDGGRRVLSLLGAGVSDYADMLVDPEERDAVMRALGDWLDTAGGWDRGLWSELPSGSPLLELTRGRGVTADEQDVCPGLELTGHHSLRDALSSRKWASIRLARSRAERHGGVHFTEATAGTFGALFSRLVELHTARWREHGGGMLADPRVRAFHLDAGPRLMAQGALTLSGVHIGGTLAGVLYTFHDRRASRCYLSGFDAALGDASPGTLAFAHALECAIARGDACLDFLRGGESYKYSWGALDRRRVHRATWDRPCGSNQWPG</sequence>
<accession>A0ABZ2JW48</accession>
<dbReference type="RefSeq" id="WP_394841307.1">
    <property type="nucleotide sequence ID" value="NZ_CP089982.1"/>
</dbReference>
<dbReference type="Pfam" id="PF13692">
    <property type="entry name" value="Glyco_trans_1_4"/>
    <property type="match status" value="1"/>
</dbReference>
<evidence type="ECO:0000313" key="4">
    <source>
        <dbReference type="Proteomes" id="UP001379533"/>
    </source>
</evidence>